<dbReference type="Pfam" id="PF00561">
    <property type="entry name" value="Abhydrolase_1"/>
    <property type="match status" value="1"/>
</dbReference>
<gene>
    <name evidence="3" type="ORF">ACFFK0_24235</name>
</gene>
<protein>
    <submittedName>
        <fullName evidence="3">Alpha/beta fold hydrolase</fullName>
    </submittedName>
</protein>
<proteinExistence type="predicted"/>
<dbReference type="PANTHER" id="PTHR43798:SF31">
    <property type="entry name" value="AB HYDROLASE SUPERFAMILY PROTEIN YCLE"/>
    <property type="match status" value="1"/>
</dbReference>
<dbReference type="EMBL" id="JBHLWN010000098">
    <property type="protein sequence ID" value="MFC0215507.1"/>
    <property type="molecule type" value="Genomic_DNA"/>
</dbReference>
<name>A0ABV6DS94_9BACL</name>
<feature type="domain" description="AB hydrolase-1" evidence="2">
    <location>
        <begin position="28"/>
        <end position="147"/>
    </location>
</feature>
<dbReference type="Proteomes" id="UP001589776">
    <property type="component" value="Unassembled WGS sequence"/>
</dbReference>
<dbReference type="InterPro" id="IPR050266">
    <property type="entry name" value="AB_hydrolase_sf"/>
</dbReference>
<dbReference type="InterPro" id="IPR000073">
    <property type="entry name" value="AB_hydrolase_1"/>
</dbReference>
<evidence type="ECO:0000256" key="1">
    <source>
        <dbReference type="ARBA" id="ARBA00022801"/>
    </source>
</evidence>
<keyword evidence="4" id="KW-1185">Reference proteome</keyword>
<evidence type="ECO:0000313" key="4">
    <source>
        <dbReference type="Proteomes" id="UP001589776"/>
    </source>
</evidence>
<dbReference type="SUPFAM" id="SSF53474">
    <property type="entry name" value="alpha/beta-Hydrolases"/>
    <property type="match status" value="1"/>
</dbReference>
<reference evidence="3 4" key="1">
    <citation type="submission" date="2024-09" db="EMBL/GenBank/DDBJ databases">
        <authorList>
            <person name="Sun Q."/>
            <person name="Mori K."/>
        </authorList>
    </citation>
    <scope>NUCLEOTIDE SEQUENCE [LARGE SCALE GENOMIC DNA]</scope>
    <source>
        <strain evidence="3 4">CCM 7759</strain>
    </source>
</reference>
<dbReference type="PANTHER" id="PTHR43798">
    <property type="entry name" value="MONOACYLGLYCEROL LIPASE"/>
    <property type="match status" value="1"/>
</dbReference>
<dbReference type="InterPro" id="IPR029058">
    <property type="entry name" value="AB_hydrolase_fold"/>
</dbReference>
<organism evidence="3 4">
    <name type="scientific">Paenibacillus chartarius</name>
    <dbReference type="NCBI Taxonomy" id="747481"/>
    <lineage>
        <taxon>Bacteria</taxon>
        <taxon>Bacillati</taxon>
        <taxon>Bacillota</taxon>
        <taxon>Bacilli</taxon>
        <taxon>Bacillales</taxon>
        <taxon>Paenibacillaceae</taxon>
        <taxon>Paenibacillus</taxon>
    </lineage>
</organism>
<evidence type="ECO:0000313" key="3">
    <source>
        <dbReference type="EMBL" id="MFC0215507.1"/>
    </source>
</evidence>
<dbReference type="Gene3D" id="3.40.50.1820">
    <property type="entry name" value="alpha/beta hydrolase"/>
    <property type="match status" value="1"/>
</dbReference>
<dbReference type="RefSeq" id="WP_377472956.1">
    <property type="nucleotide sequence ID" value="NZ_JBHLWN010000098.1"/>
</dbReference>
<sequence length="276" mass="30844">MMGNEIILILRGLIEVDLFYEIQGNGSPLVMIHSGGVDSRVWKNIVPTLAQSFKVITFDGRGTGRSPALLEPISLVEDLRKLLEHLRLDCVTLVGHSMGGQVATDFALSFPSMVERLVVIAPSLTGFTYSQEFTNYMASVNAAAPDISKLVELSLAGPIYRAAMASPHRDFLRELHAHYMTRVFTEWRSFEVLWPEPPAILRLEEIAARTLFIQGTIEWPDMYKIAGHFKRVPAIRFTEIQGADHMLVVTHGEELANNIRQFVQGELDNAADPGRE</sequence>
<dbReference type="GO" id="GO:0016787">
    <property type="term" value="F:hydrolase activity"/>
    <property type="evidence" value="ECO:0007669"/>
    <property type="project" value="UniProtKB-KW"/>
</dbReference>
<comment type="caution">
    <text evidence="3">The sequence shown here is derived from an EMBL/GenBank/DDBJ whole genome shotgun (WGS) entry which is preliminary data.</text>
</comment>
<accession>A0ABV6DS94</accession>
<keyword evidence="1 3" id="KW-0378">Hydrolase</keyword>
<evidence type="ECO:0000259" key="2">
    <source>
        <dbReference type="Pfam" id="PF00561"/>
    </source>
</evidence>
<dbReference type="PRINTS" id="PR00111">
    <property type="entry name" value="ABHYDROLASE"/>
</dbReference>